<evidence type="ECO:0000313" key="2">
    <source>
        <dbReference type="Proteomes" id="UP000030690"/>
    </source>
</evidence>
<gene>
    <name evidence="1" type="ORF">PFFVO_04928</name>
</gene>
<proteinExistence type="predicted"/>
<dbReference type="EMBL" id="KI925148">
    <property type="protein sequence ID" value="ETW16096.1"/>
    <property type="molecule type" value="Genomic_DNA"/>
</dbReference>
<evidence type="ECO:0000313" key="1">
    <source>
        <dbReference type="EMBL" id="ETW16096.1"/>
    </source>
</evidence>
<dbReference type="Proteomes" id="UP000030690">
    <property type="component" value="Unassembled WGS sequence"/>
</dbReference>
<accession>A0A024UZR8</accession>
<reference evidence="1 2" key="2">
    <citation type="submission" date="2013-02" db="EMBL/GenBank/DDBJ databases">
        <title>The Genome Sequence of Plasmodium falciparum Vietnam Oak-Knoll (FVO).</title>
        <authorList>
            <consortium name="The Broad Institute Genome Sequencing Platform"/>
            <consortium name="The Broad Institute Genome Sequencing Center for Infectious Disease"/>
            <person name="Neafsey D."/>
            <person name="Cheeseman I."/>
            <person name="Volkman S."/>
            <person name="Adams J."/>
            <person name="Walker B."/>
            <person name="Young S.K."/>
            <person name="Zeng Q."/>
            <person name="Gargeya S."/>
            <person name="Fitzgerald M."/>
            <person name="Haas B."/>
            <person name="Abouelleil A."/>
            <person name="Alvarado L."/>
            <person name="Arachchi H.M."/>
            <person name="Berlin A.M."/>
            <person name="Chapman S.B."/>
            <person name="Dewar J."/>
            <person name="Goldberg J."/>
            <person name="Griggs A."/>
            <person name="Gujja S."/>
            <person name="Hansen M."/>
            <person name="Howarth C."/>
            <person name="Imamovic A."/>
            <person name="Larimer J."/>
            <person name="McCowan C."/>
            <person name="Murphy C."/>
            <person name="Neiman D."/>
            <person name="Pearson M."/>
            <person name="Priest M."/>
            <person name="Roberts A."/>
            <person name="Saif S."/>
            <person name="Shea T."/>
            <person name="Sisk P."/>
            <person name="Sykes S."/>
            <person name="Wortman J."/>
            <person name="Nusbaum C."/>
            <person name="Birren B."/>
        </authorList>
    </citation>
    <scope>NUCLEOTIDE SEQUENCE [LARGE SCALE GENOMIC DNA]</scope>
    <source>
        <strain evidence="2">Vietnam Oak-Knoll (FVO)</strain>
    </source>
</reference>
<reference evidence="1 2" key="1">
    <citation type="submission" date="2013-02" db="EMBL/GenBank/DDBJ databases">
        <title>The Genome Annotation of Plasmodium falciparum Vietnam Oak-Knoll (FVO).</title>
        <authorList>
            <consortium name="The Broad Institute Genome Sequencing Platform"/>
            <consortium name="The Broad Institute Genome Sequencing Center for Infectious Disease"/>
            <person name="Neafsey D."/>
            <person name="Hoffman S."/>
            <person name="Volkman S."/>
            <person name="Rosenthal P."/>
            <person name="Walker B."/>
            <person name="Young S.K."/>
            <person name="Zeng Q."/>
            <person name="Gargeya S."/>
            <person name="Fitzgerald M."/>
            <person name="Haas B."/>
            <person name="Abouelleil A."/>
            <person name="Allen A.W."/>
            <person name="Alvarado L."/>
            <person name="Arachchi H.M."/>
            <person name="Berlin A.M."/>
            <person name="Chapman S.B."/>
            <person name="Gainer-Dewar J."/>
            <person name="Goldberg J."/>
            <person name="Griggs A."/>
            <person name="Gujja S."/>
            <person name="Hansen M."/>
            <person name="Howarth C."/>
            <person name="Imamovic A."/>
            <person name="Ireland A."/>
            <person name="Larimer J."/>
            <person name="McCowan C."/>
            <person name="Murphy C."/>
            <person name="Pearson M."/>
            <person name="Poon T.W."/>
            <person name="Priest M."/>
            <person name="Roberts A."/>
            <person name="Saif S."/>
            <person name="Shea T."/>
            <person name="Sisk P."/>
            <person name="Sykes S."/>
            <person name="Wortman J."/>
            <person name="Nusbaum C."/>
            <person name="Birren B."/>
        </authorList>
    </citation>
    <scope>NUCLEOTIDE SEQUENCE [LARGE SCALE GENOMIC DNA]</scope>
    <source>
        <strain evidence="2">Vietnam Oak-Knoll (FVO)</strain>
    </source>
</reference>
<sequence>MAESSYRDTQLFKPNGVNIFDSNLGMNNKISENISAEELFQSKNIYRDVKSKVIPGPIKTTTVEKVTKIPKIIFRERQKDIVKKEKKIIHKEVEIEKIVEVIENKDEIVYNEVKVPKYIDVPILQPRQEVHYQQISKNVPRGVELVITQTLEVPRIKPKYVEIPVPIYVPCYIEVPIPAQYIPIEQNDDKEHFTSGISNASKLSKHPHMQNNSMEFPHHYNNPYVMNPNLNMNDDKSVCGSSKASIQNISSEQKNVEKMVIAGNL</sequence>
<name>A0A024UZR8_PLAFA</name>
<protein>
    <submittedName>
        <fullName evidence="1">Uncharacterized protein</fullName>
    </submittedName>
</protein>
<dbReference type="OrthoDB" id="330677at2759"/>
<dbReference type="AlphaFoldDB" id="A0A024UZR8"/>
<organism evidence="1 2">
    <name type="scientific">Plasmodium falciparum Vietnam Oak-Knoll</name>
    <name type="common">FVO</name>
    <dbReference type="NCBI Taxonomy" id="1036723"/>
    <lineage>
        <taxon>Eukaryota</taxon>
        <taxon>Sar</taxon>
        <taxon>Alveolata</taxon>
        <taxon>Apicomplexa</taxon>
        <taxon>Aconoidasida</taxon>
        <taxon>Haemosporida</taxon>
        <taxon>Plasmodiidae</taxon>
        <taxon>Plasmodium</taxon>
        <taxon>Plasmodium (Laverania)</taxon>
    </lineage>
</organism>